<accession>A0A166FT22</accession>
<dbReference type="AlphaFoldDB" id="A0A166FT22"/>
<reference evidence="1 2" key="1">
    <citation type="journal article" date="2016" name="Mol. Biol. Evol.">
        <title>Comparative Genomics of Early-Diverging Mushroom-Forming Fungi Provides Insights into the Origins of Lignocellulose Decay Capabilities.</title>
        <authorList>
            <person name="Nagy L.G."/>
            <person name="Riley R."/>
            <person name="Tritt A."/>
            <person name="Adam C."/>
            <person name="Daum C."/>
            <person name="Floudas D."/>
            <person name="Sun H."/>
            <person name="Yadav J.S."/>
            <person name="Pangilinan J."/>
            <person name="Larsson K.H."/>
            <person name="Matsuura K."/>
            <person name="Barry K."/>
            <person name="Labutti K."/>
            <person name="Kuo R."/>
            <person name="Ohm R.A."/>
            <person name="Bhattacharya S.S."/>
            <person name="Shirouzu T."/>
            <person name="Yoshinaga Y."/>
            <person name="Martin F.M."/>
            <person name="Grigoriev I.V."/>
            <person name="Hibbett D.S."/>
        </authorList>
    </citation>
    <scope>NUCLEOTIDE SEQUENCE [LARGE SCALE GENOMIC DNA]</scope>
    <source>
        <strain evidence="1 2">CBS 109695</strain>
    </source>
</reference>
<dbReference type="EMBL" id="KV417586">
    <property type="protein sequence ID" value="KZP17131.1"/>
    <property type="molecule type" value="Genomic_DNA"/>
</dbReference>
<sequence length="104" mass="11323">MPRRKHAGKLSRAQSRMISGSENMVKKVSHCRDAKFGRCRYKSIGCSASCSISSGSSISMVISIVLMHNEEICPMAVQISAACIGVSLLKTSVLQLHAKDWSPR</sequence>
<evidence type="ECO:0000313" key="2">
    <source>
        <dbReference type="Proteomes" id="UP000076532"/>
    </source>
</evidence>
<gene>
    <name evidence="1" type="ORF">FIBSPDRAFT_865283</name>
</gene>
<keyword evidence="2" id="KW-1185">Reference proteome</keyword>
<evidence type="ECO:0000313" key="1">
    <source>
        <dbReference type="EMBL" id="KZP17131.1"/>
    </source>
</evidence>
<organism evidence="1 2">
    <name type="scientific">Athelia psychrophila</name>
    <dbReference type="NCBI Taxonomy" id="1759441"/>
    <lineage>
        <taxon>Eukaryota</taxon>
        <taxon>Fungi</taxon>
        <taxon>Dikarya</taxon>
        <taxon>Basidiomycota</taxon>
        <taxon>Agaricomycotina</taxon>
        <taxon>Agaricomycetes</taxon>
        <taxon>Agaricomycetidae</taxon>
        <taxon>Atheliales</taxon>
        <taxon>Atheliaceae</taxon>
        <taxon>Athelia</taxon>
    </lineage>
</organism>
<proteinExistence type="predicted"/>
<name>A0A166FT22_9AGAM</name>
<dbReference type="Proteomes" id="UP000076532">
    <property type="component" value="Unassembled WGS sequence"/>
</dbReference>
<protein>
    <submittedName>
        <fullName evidence="1">Uncharacterized protein</fullName>
    </submittedName>
</protein>